<comment type="similarity">
    <text evidence="1">Belongs to the Skp family.</text>
</comment>
<dbReference type="EMBL" id="CP009788">
    <property type="protein sequence ID" value="AJE03326.1"/>
    <property type="molecule type" value="Genomic_DNA"/>
</dbReference>
<dbReference type="PANTHER" id="PTHR35089:SF1">
    <property type="entry name" value="CHAPERONE PROTEIN SKP"/>
    <property type="match status" value="1"/>
</dbReference>
<keyword evidence="2 4" id="KW-0732">Signal</keyword>
<dbReference type="OrthoDB" id="5397607at2"/>
<evidence type="ECO:0000256" key="3">
    <source>
        <dbReference type="SAM" id="Coils"/>
    </source>
</evidence>
<organism evidence="5 6">
    <name type="scientific">Geobacter pickeringii</name>
    <dbReference type="NCBI Taxonomy" id="345632"/>
    <lineage>
        <taxon>Bacteria</taxon>
        <taxon>Pseudomonadati</taxon>
        <taxon>Thermodesulfobacteriota</taxon>
        <taxon>Desulfuromonadia</taxon>
        <taxon>Geobacterales</taxon>
        <taxon>Geobacteraceae</taxon>
        <taxon>Geobacter</taxon>
    </lineage>
</organism>
<reference evidence="5 6" key="1">
    <citation type="journal article" date="2015" name="Genome Announc.">
        <title>Complete Genome of Geobacter pickeringii G13T, a Metal-Reducing Isolate from Sedimentary Kaolin Deposits.</title>
        <authorList>
            <person name="Badalamenti J.P."/>
            <person name="Bond D.R."/>
        </authorList>
    </citation>
    <scope>NUCLEOTIDE SEQUENCE [LARGE SCALE GENOMIC DNA]</scope>
    <source>
        <strain evidence="5 6">G13</strain>
    </source>
</reference>
<evidence type="ECO:0000256" key="1">
    <source>
        <dbReference type="ARBA" id="ARBA00009091"/>
    </source>
</evidence>
<dbReference type="PANTHER" id="PTHR35089">
    <property type="entry name" value="CHAPERONE PROTEIN SKP"/>
    <property type="match status" value="1"/>
</dbReference>
<evidence type="ECO:0000313" key="5">
    <source>
        <dbReference type="EMBL" id="AJE03326.1"/>
    </source>
</evidence>
<dbReference type="InterPro" id="IPR005632">
    <property type="entry name" value="Chaperone_Skp"/>
</dbReference>
<dbReference type="RefSeq" id="WP_039742031.1">
    <property type="nucleotide sequence ID" value="NZ_CP009788.1"/>
</dbReference>
<evidence type="ECO:0000256" key="2">
    <source>
        <dbReference type="ARBA" id="ARBA00022729"/>
    </source>
</evidence>
<dbReference type="GO" id="GO:0005829">
    <property type="term" value="C:cytosol"/>
    <property type="evidence" value="ECO:0007669"/>
    <property type="project" value="TreeGrafter"/>
</dbReference>
<name>A0A0B5BH37_9BACT</name>
<dbReference type="Pfam" id="PF03938">
    <property type="entry name" value="OmpH"/>
    <property type="match status" value="1"/>
</dbReference>
<dbReference type="Gene3D" id="3.30.910.20">
    <property type="entry name" value="Skp domain"/>
    <property type="match status" value="1"/>
</dbReference>
<dbReference type="KEGG" id="gpi:GPICK_08130"/>
<sequence>MNKAAVVLSAALLSFNFTVAVMADELPKPATPQPVSSPKGVEAVRTERPVKIGYVDMEKIVDESDRGKKAKTQLKDKTEKYRSQIAVRQKKLEKMKSDLESKISTLSPQQRETKVKALQKKVTEFQEYVQGAEKEMRKMEGELTESLVRSVEKAAAEYGKANGFAAIIPKRDIFYLGETVEVKDVTAEVVKSLPQP</sequence>
<feature type="chain" id="PRO_5002098354" evidence="4">
    <location>
        <begin position="24"/>
        <end position="196"/>
    </location>
</feature>
<dbReference type="SUPFAM" id="SSF111384">
    <property type="entry name" value="OmpH-like"/>
    <property type="match status" value="1"/>
</dbReference>
<dbReference type="SMART" id="SM00935">
    <property type="entry name" value="OmpH"/>
    <property type="match status" value="1"/>
</dbReference>
<keyword evidence="6" id="KW-1185">Reference proteome</keyword>
<evidence type="ECO:0000313" key="6">
    <source>
        <dbReference type="Proteomes" id="UP000057609"/>
    </source>
</evidence>
<proteinExistence type="inferred from homology"/>
<dbReference type="STRING" id="345632.GPICK_08130"/>
<dbReference type="AlphaFoldDB" id="A0A0B5BH37"/>
<dbReference type="GO" id="GO:0051082">
    <property type="term" value="F:unfolded protein binding"/>
    <property type="evidence" value="ECO:0007669"/>
    <property type="project" value="InterPro"/>
</dbReference>
<keyword evidence="3" id="KW-0175">Coiled coil</keyword>
<protein>
    <submittedName>
        <fullName evidence="5">Molecular chaperone Skp</fullName>
    </submittedName>
</protein>
<dbReference type="Proteomes" id="UP000057609">
    <property type="component" value="Chromosome"/>
</dbReference>
<gene>
    <name evidence="5" type="ORF">GPICK_08130</name>
</gene>
<evidence type="ECO:0000256" key="4">
    <source>
        <dbReference type="SAM" id="SignalP"/>
    </source>
</evidence>
<feature type="coiled-coil region" evidence="3">
    <location>
        <begin position="115"/>
        <end position="149"/>
    </location>
</feature>
<dbReference type="GO" id="GO:0050821">
    <property type="term" value="P:protein stabilization"/>
    <property type="evidence" value="ECO:0007669"/>
    <property type="project" value="TreeGrafter"/>
</dbReference>
<accession>A0A0B5BH37</accession>
<dbReference type="InterPro" id="IPR024930">
    <property type="entry name" value="Skp_dom_sf"/>
</dbReference>
<dbReference type="HOGENOM" id="CLU_107528_0_0_7"/>
<feature type="signal peptide" evidence="4">
    <location>
        <begin position="1"/>
        <end position="23"/>
    </location>
</feature>